<evidence type="ECO:0000256" key="1">
    <source>
        <dbReference type="SAM" id="MobiDB-lite"/>
    </source>
</evidence>
<dbReference type="AlphaFoldDB" id="A0A120FXX5"/>
<protein>
    <submittedName>
        <fullName evidence="2">Uncharacterized protein</fullName>
    </submittedName>
</protein>
<sequence length="242" mass="24521">MAIPSITPLPEAPSRQNSAGTFAAQADSFMGALPQFAGQMNQSIDFIADQAEAAAESARSATTNGATQVELATQRANAASQSSQSAAKQASDTKTYADTAKSYRDSAQTAAAAAQASAGLPALAGKGGLPLVAKPDGSGVEYSGSLKRYDLDTATTTTTLDMAVAQVFQVDASAPRTLAITNAPSAARAITAVVHITGAATITWPAAVKWDSGRLPLLGPLWTVVVLIWVGNGWVGKVGASA</sequence>
<dbReference type="RefSeq" id="WP_060766235.1">
    <property type="nucleotide sequence ID" value="NZ_LCYC01000058.1"/>
</dbReference>
<accession>A0A120FXX5</accession>
<evidence type="ECO:0000313" key="3">
    <source>
        <dbReference type="Proteomes" id="UP000063434"/>
    </source>
</evidence>
<organism evidence="2 3">
    <name type="scientific">Pseudomonas fluorescens</name>
    <dbReference type="NCBI Taxonomy" id="294"/>
    <lineage>
        <taxon>Bacteria</taxon>
        <taxon>Pseudomonadati</taxon>
        <taxon>Pseudomonadota</taxon>
        <taxon>Gammaproteobacteria</taxon>
        <taxon>Pseudomonadales</taxon>
        <taxon>Pseudomonadaceae</taxon>
        <taxon>Pseudomonas</taxon>
    </lineage>
</organism>
<feature type="region of interest" description="Disordered" evidence="1">
    <location>
        <begin position="1"/>
        <end position="21"/>
    </location>
</feature>
<evidence type="ECO:0000313" key="2">
    <source>
        <dbReference type="EMBL" id="KWV72179.1"/>
    </source>
</evidence>
<dbReference type="PATRIC" id="fig|294.195.peg.5047"/>
<gene>
    <name evidence="2" type="ORF">PFL603g_04720</name>
</gene>
<dbReference type="EMBL" id="LCYC01000058">
    <property type="protein sequence ID" value="KWV72179.1"/>
    <property type="molecule type" value="Genomic_DNA"/>
</dbReference>
<comment type="caution">
    <text evidence="2">The sequence shown here is derived from an EMBL/GenBank/DDBJ whole genome shotgun (WGS) entry which is preliminary data.</text>
</comment>
<dbReference type="Proteomes" id="UP000063434">
    <property type="component" value="Unassembled WGS sequence"/>
</dbReference>
<name>A0A120FXX5_PSEFL</name>
<proteinExistence type="predicted"/>
<reference evidence="2 3" key="1">
    <citation type="submission" date="2015-05" db="EMBL/GenBank/DDBJ databases">
        <title>A genomic and transcriptomic approach to investigate the blue pigment phenotype in Pseudomonas fluorescens.</title>
        <authorList>
            <person name="Andreani N.A."/>
            <person name="Cardazzo B."/>
        </authorList>
    </citation>
    <scope>NUCLEOTIDE SEQUENCE [LARGE SCALE GENOMIC DNA]</scope>
    <source>
        <strain evidence="2 3">Ps_40</strain>
    </source>
</reference>